<keyword evidence="5" id="KW-0408">Iron</keyword>
<dbReference type="PROSITE" id="PS51674">
    <property type="entry name" value="4FE4S_WBL"/>
    <property type="match status" value="1"/>
</dbReference>
<dbReference type="EMBL" id="CAEZSN010000115">
    <property type="protein sequence ID" value="CAB4548131.1"/>
    <property type="molecule type" value="Genomic_DNA"/>
</dbReference>
<dbReference type="GO" id="GO:0047134">
    <property type="term" value="F:protein-disulfide reductase [NAD(P)H] activity"/>
    <property type="evidence" value="ECO:0007669"/>
    <property type="project" value="TreeGrafter"/>
</dbReference>
<dbReference type="PANTHER" id="PTHR38839">
    <property type="entry name" value="TRANSCRIPTIONAL REGULATOR WHID-RELATED"/>
    <property type="match status" value="1"/>
</dbReference>
<dbReference type="AlphaFoldDB" id="A0A6J6C9V6"/>
<keyword evidence="3" id="KW-0004">4Fe-4S</keyword>
<feature type="domain" description="4Fe-4S Wbl-type" evidence="11">
    <location>
        <begin position="10"/>
        <end position="72"/>
    </location>
</feature>
<dbReference type="GO" id="GO:0045454">
    <property type="term" value="P:cell redox homeostasis"/>
    <property type="evidence" value="ECO:0007669"/>
    <property type="project" value="TreeGrafter"/>
</dbReference>
<evidence type="ECO:0000256" key="1">
    <source>
        <dbReference type="ARBA" id="ARBA00001966"/>
    </source>
</evidence>
<evidence type="ECO:0000259" key="11">
    <source>
        <dbReference type="PROSITE" id="PS51674"/>
    </source>
</evidence>
<name>A0A6J6C9V6_9ZZZZ</name>
<keyword evidence="10" id="KW-0804">Transcription</keyword>
<keyword evidence="4" id="KW-0479">Metal-binding</keyword>
<keyword evidence="7" id="KW-0805">Transcription regulation</keyword>
<evidence type="ECO:0000256" key="9">
    <source>
        <dbReference type="ARBA" id="ARBA00023157"/>
    </source>
</evidence>
<keyword evidence="6" id="KW-0411">Iron-sulfur</keyword>
<dbReference type="InterPro" id="IPR003482">
    <property type="entry name" value="Whib"/>
</dbReference>
<dbReference type="GO" id="GO:0045892">
    <property type="term" value="P:negative regulation of DNA-templated transcription"/>
    <property type="evidence" value="ECO:0007669"/>
    <property type="project" value="TreeGrafter"/>
</dbReference>
<evidence type="ECO:0000256" key="4">
    <source>
        <dbReference type="ARBA" id="ARBA00022723"/>
    </source>
</evidence>
<protein>
    <submittedName>
        <fullName evidence="12">Unannotated protein</fullName>
    </submittedName>
</protein>
<evidence type="ECO:0000256" key="6">
    <source>
        <dbReference type="ARBA" id="ARBA00023014"/>
    </source>
</evidence>
<evidence type="ECO:0000313" key="13">
    <source>
        <dbReference type="EMBL" id="CAB4601924.1"/>
    </source>
</evidence>
<evidence type="ECO:0000256" key="8">
    <source>
        <dbReference type="ARBA" id="ARBA00023125"/>
    </source>
</evidence>
<sequence length="84" mass="9467">MDMHWQDEAKCLTEDPELFFPVGNTGPAVDQIDQAKAICRECAVSTSCLEYAIKENQDTGVWGGLSEDERKSLKRKYARARRAS</sequence>
<reference evidence="12" key="1">
    <citation type="submission" date="2020-05" db="EMBL/GenBank/DDBJ databases">
        <authorList>
            <person name="Chiriac C."/>
            <person name="Salcher M."/>
            <person name="Ghai R."/>
            <person name="Kavagutti S V."/>
        </authorList>
    </citation>
    <scope>NUCLEOTIDE SEQUENCE</scope>
</reference>
<dbReference type="HAMAP" id="MF_01479">
    <property type="entry name" value="WhiB"/>
    <property type="match status" value="1"/>
</dbReference>
<gene>
    <name evidence="12" type="ORF">UFOPK1433_00936</name>
    <name evidence="13" type="ORF">UFOPK1843_00208</name>
</gene>
<evidence type="ECO:0000313" key="12">
    <source>
        <dbReference type="EMBL" id="CAB4548131.1"/>
    </source>
</evidence>
<keyword evidence="9" id="KW-1015">Disulfide bond</keyword>
<dbReference type="GO" id="GO:0051539">
    <property type="term" value="F:4 iron, 4 sulfur cluster binding"/>
    <property type="evidence" value="ECO:0007669"/>
    <property type="project" value="UniProtKB-KW"/>
</dbReference>
<dbReference type="PANTHER" id="PTHR38839:SF6">
    <property type="entry name" value="TRANSCRIPTIONAL REGULATOR WHIB1"/>
    <property type="match status" value="1"/>
</dbReference>
<evidence type="ECO:0000256" key="3">
    <source>
        <dbReference type="ARBA" id="ARBA00022485"/>
    </source>
</evidence>
<evidence type="ECO:0000256" key="7">
    <source>
        <dbReference type="ARBA" id="ARBA00023015"/>
    </source>
</evidence>
<keyword evidence="8" id="KW-0238">DNA-binding</keyword>
<evidence type="ECO:0000256" key="2">
    <source>
        <dbReference type="ARBA" id="ARBA00006597"/>
    </source>
</evidence>
<organism evidence="12">
    <name type="scientific">freshwater metagenome</name>
    <dbReference type="NCBI Taxonomy" id="449393"/>
    <lineage>
        <taxon>unclassified sequences</taxon>
        <taxon>metagenomes</taxon>
        <taxon>ecological metagenomes</taxon>
    </lineage>
</organism>
<dbReference type="Pfam" id="PF02467">
    <property type="entry name" value="Whib"/>
    <property type="match status" value="1"/>
</dbReference>
<evidence type="ECO:0000256" key="10">
    <source>
        <dbReference type="ARBA" id="ARBA00023163"/>
    </source>
</evidence>
<dbReference type="InterPro" id="IPR034768">
    <property type="entry name" value="4FE4S_WBL"/>
</dbReference>
<dbReference type="GO" id="GO:0046872">
    <property type="term" value="F:metal ion binding"/>
    <property type="evidence" value="ECO:0007669"/>
    <property type="project" value="UniProtKB-KW"/>
</dbReference>
<dbReference type="EMBL" id="CAEZUR010000010">
    <property type="protein sequence ID" value="CAB4601924.1"/>
    <property type="molecule type" value="Genomic_DNA"/>
</dbReference>
<comment type="similarity">
    <text evidence="2">Belongs to the WhiB family.</text>
</comment>
<accession>A0A6J6C9V6</accession>
<dbReference type="GO" id="GO:0003677">
    <property type="term" value="F:DNA binding"/>
    <property type="evidence" value="ECO:0007669"/>
    <property type="project" value="UniProtKB-KW"/>
</dbReference>
<comment type="cofactor">
    <cofactor evidence="1">
        <name>[4Fe-4S] cluster</name>
        <dbReference type="ChEBI" id="CHEBI:49883"/>
    </cofactor>
</comment>
<proteinExistence type="inferred from homology"/>
<evidence type="ECO:0000256" key="5">
    <source>
        <dbReference type="ARBA" id="ARBA00023004"/>
    </source>
</evidence>